<evidence type="ECO:0000313" key="2">
    <source>
        <dbReference type="EMBL" id="MFC5631880.1"/>
    </source>
</evidence>
<comment type="caution">
    <text evidence="2">The sequence shown here is derived from an EMBL/GenBank/DDBJ whole genome shotgun (WGS) entry which is preliminary data.</text>
</comment>
<feature type="transmembrane region" description="Helical" evidence="1">
    <location>
        <begin position="470"/>
        <end position="497"/>
    </location>
</feature>
<proteinExistence type="predicted"/>
<keyword evidence="1" id="KW-0472">Membrane</keyword>
<feature type="transmembrane region" description="Helical" evidence="1">
    <location>
        <begin position="315"/>
        <end position="337"/>
    </location>
</feature>
<feature type="transmembrane region" description="Helical" evidence="1">
    <location>
        <begin position="397"/>
        <end position="415"/>
    </location>
</feature>
<reference evidence="3" key="1">
    <citation type="journal article" date="2019" name="Int. J. Syst. Evol. Microbiol.">
        <title>The Global Catalogue of Microorganisms (GCM) 10K type strain sequencing project: providing services to taxonomists for standard genome sequencing and annotation.</title>
        <authorList>
            <consortium name="The Broad Institute Genomics Platform"/>
            <consortium name="The Broad Institute Genome Sequencing Center for Infectious Disease"/>
            <person name="Wu L."/>
            <person name="Ma J."/>
        </authorList>
    </citation>
    <scope>NUCLEOTIDE SEQUENCE [LARGE SCALE GENOMIC DNA]</scope>
    <source>
        <strain evidence="3">DT43</strain>
    </source>
</reference>
<feature type="transmembrane region" description="Helical" evidence="1">
    <location>
        <begin position="503"/>
        <end position="522"/>
    </location>
</feature>
<protein>
    <submittedName>
        <fullName evidence="2">ABC transporter permease</fullName>
    </submittedName>
</protein>
<evidence type="ECO:0000313" key="3">
    <source>
        <dbReference type="Proteomes" id="UP001596110"/>
    </source>
</evidence>
<keyword evidence="1" id="KW-1133">Transmembrane helix</keyword>
<feature type="transmembrane region" description="Helical" evidence="1">
    <location>
        <begin position="421"/>
        <end position="443"/>
    </location>
</feature>
<feature type="transmembrane region" description="Helical" evidence="1">
    <location>
        <begin position="254"/>
        <end position="272"/>
    </location>
</feature>
<feature type="transmembrane region" description="Helical" evidence="1">
    <location>
        <begin position="43"/>
        <end position="65"/>
    </location>
</feature>
<name>A0ABW0UG41_9STRE</name>
<evidence type="ECO:0000256" key="1">
    <source>
        <dbReference type="SAM" id="Phobius"/>
    </source>
</evidence>
<feature type="transmembrane region" description="Helical" evidence="1">
    <location>
        <begin position="150"/>
        <end position="178"/>
    </location>
</feature>
<keyword evidence="1" id="KW-0812">Transmembrane</keyword>
<gene>
    <name evidence="2" type="ORF">ACFPQ3_10070</name>
</gene>
<dbReference type="RefSeq" id="WP_156807244.1">
    <property type="nucleotide sequence ID" value="NZ_JBHSOJ010000030.1"/>
</dbReference>
<feature type="transmembrane region" description="Helical" evidence="1">
    <location>
        <begin position="117"/>
        <end position="144"/>
    </location>
</feature>
<organism evidence="2 3">
    <name type="scientific">Streptococcus caledonicus</name>
    <dbReference type="NCBI Taxonomy" id="2614158"/>
    <lineage>
        <taxon>Bacteria</taxon>
        <taxon>Bacillati</taxon>
        <taxon>Bacillota</taxon>
        <taxon>Bacilli</taxon>
        <taxon>Lactobacillales</taxon>
        <taxon>Streptococcaceae</taxon>
        <taxon>Streptococcus</taxon>
    </lineage>
</organism>
<accession>A0ABW0UG41</accession>
<feature type="transmembrane region" description="Helical" evidence="1">
    <location>
        <begin position="190"/>
        <end position="210"/>
    </location>
</feature>
<dbReference type="Proteomes" id="UP001596110">
    <property type="component" value="Unassembled WGS sequence"/>
</dbReference>
<keyword evidence="3" id="KW-1185">Reference proteome</keyword>
<dbReference type="EMBL" id="JBHSOJ010000030">
    <property type="protein sequence ID" value="MFC5631880.1"/>
    <property type="molecule type" value="Genomic_DNA"/>
</dbReference>
<sequence length="529" mass="59357">MNWSTIWELFKVNVLYSNPQNLVNIRNKQAKNPKKKIQAYKSILTQQLLALFFFGVTYSAILAIYDYSKFPGMFTTYILMFMALTLVSAFPPMFTVFYDSQDTKLYLPLPIKAGEILVAKILASLGMAIPYIIPALGLMIFLYLRLMNPVFAVLLAFVNFLVISLVTLSFSVIVVNRVGSILVKSPHKKLISTGLIGLSQLVAIVGLILINASNSSNIELSASGLPDFPIMPFISGFYDVALNPFSLGSLLNYWTWYLLLVVLIIVIFKMVIPGYYGQLLEIDSSSTVIKKRQTKQHSQRQLWIRHHLSTLKIPTLWTTALITSNLFIFMMIGPISAGNFKAHSISPAYFGIALTIGAAIGLMSTVFTSVGMSLERESFTFIKTLPMNFSQFLKEKFFILYLIQAGIPALIYASLGAVLGFHFTLIISLVIGIFLSSFILGQFDYRRDQKNLMLNWQNINQLLTRGNRQIWQMVIGIVFFLGFLALIVGAIILSFTIGALNTSLLLLFLTLIIASGLEIYIYNSFWKNL</sequence>
<feature type="transmembrane region" description="Helical" evidence="1">
    <location>
        <begin position="349"/>
        <end position="374"/>
    </location>
</feature>
<feature type="transmembrane region" description="Helical" evidence="1">
    <location>
        <begin position="77"/>
        <end position="97"/>
    </location>
</feature>